<accession>A0ABV7CLQ9</accession>
<evidence type="ECO:0000313" key="1">
    <source>
        <dbReference type="EMBL" id="MFC3033386.1"/>
    </source>
</evidence>
<evidence type="ECO:0000313" key="2">
    <source>
        <dbReference type="Proteomes" id="UP001595453"/>
    </source>
</evidence>
<reference evidence="2" key="1">
    <citation type="journal article" date="2019" name="Int. J. Syst. Evol. Microbiol.">
        <title>The Global Catalogue of Microorganisms (GCM) 10K type strain sequencing project: providing services to taxonomists for standard genome sequencing and annotation.</title>
        <authorList>
            <consortium name="The Broad Institute Genomics Platform"/>
            <consortium name="The Broad Institute Genome Sequencing Center for Infectious Disease"/>
            <person name="Wu L."/>
            <person name="Ma J."/>
        </authorList>
    </citation>
    <scope>NUCLEOTIDE SEQUENCE [LARGE SCALE GENOMIC DNA]</scope>
    <source>
        <strain evidence="2">KCTC 42730</strain>
    </source>
</reference>
<keyword evidence="2" id="KW-1185">Reference proteome</keyword>
<dbReference type="RefSeq" id="WP_377124819.1">
    <property type="nucleotide sequence ID" value="NZ_JBHRSD010000022.1"/>
</dbReference>
<proteinExistence type="predicted"/>
<comment type="caution">
    <text evidence="1">The sequence shown here is derived from an EMBL/GenBank/DDBJ whole genome shotgun (WGS) entry which is preliminary data.</text>
</comment>
<name>A0ABV7CLQ9_9GAMM</name>
<dbReference type="Proteomes" id="UP001595453">
    <property type="component" value="Unassembled WGS sequence"/>
</dbReference>
<organism evidence="1 2">
    <name type="scientific">Pseudoalteromonas fenneropenaei</name>
    <dbReference type="NCBI Taxonomy" id="1737459"/>
    <lineage>
        <taxon>Bacteria</taxon>
        <taxon>Pseudomonadati</taxon>
        <taxon>Pseudomonadota</taxon>
        <taxon>Gammaproteobacteria</taxon>
        <taxon>Alteromonadales</taxon>
        <taxon>Pseudoalteromonadaceae</taxon>
        <taxon>Pseudoalteromonas</taxon>
    </lineage>
</organism>
<dbReference type="EMBL" id="JBHRSD010000022">
    <property type="protein sequence ID" value="MFC3033386.1"/>
    <property type="molecule type" value="Genomic_DNA"/>
</dbReference>
<sequence>MACNKHISGLSYLTLNERLWISVSLLTAGASAGAPDIYWLTSGVGLGELGSGWNIGLSFL</sequence>
<protein>
    <submittedName>
        <fullName evidence="1">Uncharacterized protein</fullName>
    </submittedName>
</protein>
<gene>
    <name evidence="1" type="ORF">ACFOEE_12735</name>
</gene>